<evidence type="ECO:0000313" key="4">
    <source>
        <dbReference type="Proteomes" id="UP001054945"/>
    </source>
</evidence>
<organism evidence="3 4">
    <name type="scientific">Caerostris extrusa</name>
    <name type="common">Bark spider</name>
    <name type="synonym">Caerostris bankana</name>
    <dbReference type="NCBI Taxonomy" id="172846"/>
    <lineage>
        <taxon>Eukaryota</taxon>
        <taxon>Metazoa</taxon>
        <taxon>Ecdysozoa</taxon>
        <taxon>Arthropoda</taxon>
        <taxon>Chelicerata</taxon>
        <taxon>Arachnida</taxon>
        <taxon>Araneae</taxon>
        <taxon>Araneomorphae</taxon>
        <taxon>Entelegynae</taxon>
        <taxon>Araneoidea</taxon>
        <taxon>Araneidae</taxon>
        <taxon>Caerostris</taxon>
    </lineage>
</organism>
<dbReference type="AlphaFoldDB" id="A0AAV4Q5A5"/>
<accession>A0AAV4Q5A5</accession>
<sequence length="121" mass="14013">MTRKVTNCSPKMSCQNDRWQMGAGFFQKMLFLWVCVLLFSAVDAKKIQYASAKECDRYSLDAVYYERFKLVTQNVFKDCREFVNKVSDLLAESLTTLMAELPDRDASDNQEKKSCLNSLRP</sequence>
<reference evidence="3 4" key="1">
    <citation type="submission" date="2021-06" db="EMBL/GenBank/DDBJ databases">
        <title>Caerostris extrusa draft genome.</title>
        <authorList>
            <person name="Kono N."/>
            <person name="Arakawa K."/>
        </authorList>
    </citation>
    <scope>NUCLEOTIDE SEQUENCE [LARGE SCALE GENOMIC DNA]</scope>
</reference>
<dbReference type="EMBL" id="BPLR01005685">
    <property type="protein sequence ID" value="GIY04210.1"/>
    <property type="molecule type" value="Genomic_DNA"/>
</dbReference>
<gene>
    <name evidence="3" type="ORF">CEXT_197951</name>
</gene>
<feature type="compositionally biased region" description="Basic and acidic residues" evidence="1">
    <location>
        <begin position="102"/>
        <end position="114"/>
    </location>
</feature>
<keyword evidence="2" id="KW-0732">Signal</keyword>
<name>A0AAV4Q5A5_CAEEX</name>
<feature type="signal peptide" evidence="2">
    <location>
        <begin position="1"/>
        <end position="44"/>
    </location>
</feature>
<comment type="caution">
    <text evidence="3">The sequence shown here is derived from an EMBL/GenBank/DDBJ whole genome shotgun (WGS) entry which is preliminary data.</text>
</comment>
<dbReference type="Proteomes" id="UP001054945">
    <property type="component" value="Unassembled WGS sequence"/>
</dbReference>
<keyword evidence="4" id="KW-1185">Reference proteome</keyword>
<evidence type="ECO:0000256" key="2">
    <source>
        <dbReference type="SAM" id="SignalP"/>
    </source>
</evidence>
<proteinExistence type="predicted"/>
<protein>
    <recommendedName>
        <fullName evidence="5">Secreted protein</fullName>
    </recommendedName>
</protein>
<evidence type="ECO:0000313" key="3">
    <source>
        <dbReference type="EMBL" id="GIY04210.1"/>
    </source>
</evidence>
<evidence type="ECO:0000256" key="1">
    <source>
        <dbReference type="SAM" id="MobiDB-lite"/>
    </source>
</evidence>
<feature type="chain" id="PRO_5044022588" description="Secreted protein" evidence="2">
    <location>
        <begin position="45"/>
        <end position="121"/>
    </location>
</feature>
<evidence type="ECO:0008006" key="5">
    <source>
        <dbReference type="Google" id="ProtNLM"/>
    </source>
</evidence>
<feature type="region of interest" description="Disordered" evidence="1">
    <location>
        <begin position="102"/>
        <end position="121"/>
    </location>
</feature>